<organism evidence="2">
    <name type="scientific">Anguilla anguilla</name>
    <name type="common">European freshwater eel</name>
    <name type="synonym">Muraena anguilla</name>
    <dbReference type="NCBI Taxonomy" id="7936"/>
    <lineage>
        <taxon>Eukaryota</taxon>
        <taxon>Metazoa</taxon>
        <taxon>Chordata</taxon>
        <taxon>Craniata</taxon>
        <taxon>Vertebrata</taxon>
        <taxon>Euteleostomi</taxon>
        <taxon>Actinopterygii</taxon>
        <taxon>Neopterygii</taxon>
        <taxon>Teleostei</taxon>
        <taxon>Anguilliformes</taxon>
        <taxon>Anguillidae</taxon>
        <taxon>Anguilla</taxon>
    </lineage>
</organism>
<keyword evidence="1" id="KW-0472">Membrane</keyword>
<name>A0A0E9WZ91_ANGAN</name>
<sequence>MRRNIAGCDHSTKLRSKTFEEILILDIAGFIWVFFQLPQIITFDSEVYSEVCGEWKASCNYLYCFT</sequence>
<reference evidence="2" key="2">
    <citation type="journal article" date="2015" name="Fish Shellfish Immunol.">
        <title>Early steps in the European eel (Anguilla anguilla)-Vibrio vulnificus interaction in the gills: Role of the RtxA13 toxin.</title>
        <authorList>
            <person name="Callol A."/>
            <person name="Pajuelo D."/>
            <person name="Ebbesson L."/>
            <person name="Teles M."/>
            <person name="MacKenzie S."/>
            <person name="Amaro C."/>
        </authorList>
    </citation>
    <scope>NUCLEOTIDE SEQUENCE</scope>
</reference>
<proteinExistence type="predicted"/>
<dbReference type="EMBL" id="GBXM01013637">
    <property type="protein sequence ID" value="JAH94940.1"/>
    <property type="molecule type" value="Transcribed_RNA"/>
</dbReference>
<protein>
    <submittedName>
        <fullName evidence="2">Uncharacterized protein</fullName>
    </submittedName>
</protein>
<accession>A0A0E9WZ91</accession>
<evidence type="ECO:0000256" key="1">
    <source>
        <dbReference type="SAM" id="Phobius"/>
    </source>
</evidence>
<reference evidence="2" key="1">
    <citation type="submission" date="2014-11" db="EMBL/GenBank/DDBJ databases">
        <authorList>
            <person name="Amaro Gonzalez C."/>
        </authorList>
    </citation>
    <scope>NUCLEOTIDE SEQUENCE</scope>
</reference>
<keyword evidence="1" id="KW-1133">Transmembrane helix</keyword>
<feature type="transmembrane region" description="Helical" evidence="1">
    <location>
        <begin position="21"/>
        <end position="41"/>
    </location>
</feature>
<dbReference type="AlphaFoldDB" id="A0A0E9WZ91"/>
<evidence type="ECO:0000313" key="2">
    <source>
        <dbReference type="EMBL" id="JAH94940.1"/>
    </source>
</evidence>
<keyword evidence="1" id="KW-0812">Transmembrane</keyword>